<protein>
    <submittedName>
        <fullName evidence="1">Uncharacterized protein</fullName>
    </submittedName>
</protein>
<accession>A0AAD8L8P7</accession>
<evidence type="ECO:0000313" key="1">
    <source>
        <dbReference type="EMBL" id="KAK1434646.1"/>
    </source>
</evidence>
<comment type="caution">
    <text evidence="1">The sequence shown here is derived from an EMBL/GenBank/DDBJ whole genome shotgun (WGS) entry which is preliminary data.</text>
</comment>
<dbReference type="AlphaFoldDB" id="A0AAD8L8P7"/>
<organism evidence="1 2">
    <name type="scientific">Tagetes erecta</name>
    <name type="common">African marigold</name>
    <dbReference type="NCBI Taxonomy" id="13708"/>
    <lineage>
        <taxon>Eukaryota</taxon>
        <taxon>Viridiplantae</taxon>
        <taxon>Streptophyta</taxon>
        <taxon>Embryophyta</taxon>
        <taxon>Tracheophyta</taxon>
        <taxon>Spermatophyta</taxon>
        <taxon>Magnoliopsida</taxon>
        <taxon>eudicotyledons</taxon>
        <taxon>Gunneridae</taxon>
        <taxon>Pentapetalae</taxon>
        <taxon>asterids</taxon>
        <taxon>campanulids</taxon>
        <taxon>Asterales</taxon>
        <taxon>Asteraceae</taxon>
        <taxon>Asteroideae</taxon>
        <taxon>Heliantheae alliance</taxon>
        <taxon>Tageteae</taxon>
        <taxon>Tagetes</taxon>
    </lineage>
</organism>
<sequence>MSAHVSHPYPLVLVGSYPSLKPLVTSTINLPWVADLGANRVNTGQGLKPIYSNGSYKQSQSHYSRNFIPTTLLSLLHNTLTLTLNRRFILRFVIQLRPLHNHRSYSPICNTESSRFIRFTNHRSYPTKIHSILHPFF</sequence>
<dbReference type="EMBL" id="JAUHHV010000001">
    <property type="protein sequence ID" value="KAK1434646.1"/>
    <property type="molecule type" value="Genomic_DNA"/>
</dbReference>
<dbReference type="Proteomes" id="UP001229421">
    <property type="component" value="Unassembled WGS sequence"/>
</dbReference>
<name>A0AAD8L8P7_TARER</name>
<evidence type="ECO:0000313" key="2">
    <source>
        <dbReference type="Proteomes" id="UP001229421"/>
    </source>
</evidence>
<keyword evidence="2" id="KW-1185">Reference proteome</keyword>
<reference evidence="1" key="1">
    <citation type="journal article" date="2023" name="bioRxiv">
        <title>Improved chromosome-level genome assembly for marigold (Tagetes erecta).</title>
        <authorList>
            <person name="Jiang F."/>
            <person name="Yuan L."/>
            <person name="Wang S."/>
            <person name="Wang H."/>
            <person name="Xu D."/>
            <person name="Wang A."/>
            <person name="Fan W."/>
        </authorList>
    </citation>
    <scope>NUCLEOTIDE SEQUENCE</scope>
    <source>
        <strain evidence="1">WSJ</strain>
        <tissue evidence="1">Leaf</tissue>
    </source>
</reference>
<gene>
    <name evidence="1" type="ORF">QVD17_00395</name>
</gene>
<proteinExistence type="predicted"/>